<sequence>MKAYLRKEWQSMKRIAQVMYINPDSYDKYAKRHAEIWPEMQKALKDHGATNYSIYLNRANGQTLAYLEVPDVATYNAIAETDICKKWWHYMEPIMKTNPDESPVADDLEEVFHLD</sequence>
<dbReference type="Gene3D" id="3.30.70.100">
    <property type="match status" value="1"/>
</dbReference>
<comment type="caution">
    <text evidence="6">The sequence shown here is derived from an EMBL/GenBank/DDBJ whole genome shotgun (WGS) entry which is preliminary data.</text>
</comment>
<dbReference type="GO" id="GO:0019301">
    <property type="term" value="P:rhamnose catabolic process"/>
    <property type="evidence" value="ECO:0007669"/>
    <property type="project" value="UniProtKB-UniRule"/>
</dbReference>
<dbReference type="SUPFAM" id="SSF54909">
    <property type="entry name" value="Dimeric alpha+beta barrel"/>
    <property type="match status" value="1"/>
</dbReference>
<dbReference type="InterPro" id="IPR011008">
    <property type="entry name" value="Dimeric_a/b-barrel"/>
</dbReference>
<dbReference type="EC" id="5.1.3.32" evidence="5"/>
<gene>
    <name evidence="6" type="ORF">FD22_GL000277</name>
</gene>
<dbReference type="Proteomes" id="UP000051181">
    <property type="component" value="Unassembled WGS sequence"/>
</dbReference>
<name>A0A0R1F4S2_9LACO</name>
<keyword evidence="1" id="KW-0963">Cytoplasm</keyword>
<evidence type="ECO:0000256" key="3">
    <source>
        <dbReference type="ARBA" id="ARBA00023277"/>
    </source>
</evidence>
<proteinExistence type="inferred from homology"/>
<evidence type="ECO:0000313" key="6">
    <source>
        <dbReference type="EMBL" id="KRK14036.1"/>
    </source>
</evidence>
<dbReference type="AlphaFoldDB" id="A0A0R1F4S2"/>
<dbReference type="InterPro" id="IPR008000">
    <property type="entry name" value="Rham/fucose_mutarotase"/>
</dbReference>
<keyword evidence="3" id="KW-0119">Carbohydrate metabolism</keyword>
<dbReference type="EMBL" id="AZCN01000114">
    <property type="protein sequence ID" value="KRK14036.1"/>
    <property type="molecule type" value="Genomic_DNA"/>
</dbReference>
<dbReference type="HAMAP" id="MF_01663">
    <property type="entry name" value="L_rham_rotase"/>
    <property type="match status" value="1"/>
</dbReference>
<dbReference type="GO" id="GO:0062192">
    <property type="term" value="F:L-rhamnose mutarotase activity"/>
    <property type="evidence" value="ECO:0007669"/>
    <property type="project" value="UniProtKB-UniRule"/>
</dbReference>
<evidence type="ECO:0000313" key="7">
    <source>
        <dbReference type="Proteomes" id="UP000051181"/>
    </source>
</evidence>
<dbReference type="NCBIfam" id="TIGR02625">
    <property type="entry name" value="YiiL_rotase"/>
    <property type="match status" value="1"/>
</dbReference>
<dbReference type="InterPro" id="IPR013448">
    <property type="entry name" value="L-rhamnose_mutarotase"/>
</dbReference>
<dbReference type="GO" id="GO:0005737">
    <property type="term" value="C:cytoplasm"/>
    <property type="evidence" value="ECO:0007669"/>
    <property type="project" value="InterPro"/>
</dbReference>
<reference evidence="6 7" key="1">
    <citation type="journal article" date="2015" name="Genome Announc.">
        <title>Expanding the biotechnology potential of lactobacilli through comparative genomics of 213 strains and associated genera.</title>
        <authorList>
            <person name="Sun Z."/>
            <person name="Harris H.M."/>
            <person name="McCann A."/>
            <person name="Guo C."/>
            <person name="Argimon S."/>
            <person name="Zhang W."/>
            <person name="Yang X."/>
            <person name="Jeffery I.B."/>
            <person name="Cooney J.C."/>
            <person name="Kagawa T.F."/>
            <person name="Liu W."/>
            <person name="Song Y."/>
            <person name="Salvetti E."/>
            <person name="Wrobel A."/>
            <person name="Rasinkangas P."/>
            <person name="Parkhill J."/>
            <person name="Rea M.C."/>
            <person name="O'Sullivan O."/>
            <person name="Ritari J."/>
            <person name="Douillard F.P."/>
            <person name="Paul Ross R."/>
            <person name="Yang R."/>
            <person name="Briner A.E."/>
            <person name="Felis G.E."/>
            <person name="de Vos W.M."/>
            <person name="Barrangou R."/>
            <person name="Klaenhammer T.R."/>
            <person name="Caufield P.W."/>
            <person name="Cui Y."/>
            <person name="Zhang H."/>
            <person name="O'Toole P.W."/>
        </authorList>
    </citation>
    <scope>NUCLEOTIDE SEQUENCE [LARGE SCALE GENOMIC DNA]</scope>
    <source>
        <strain evidence="6 7">DSM 20001</strain>
    </source>
</reference>
<evidence type="ECO:0000256" key="5">
    <source>
        <dbReference type="NCBIfam" id="TIGR02625"/>
    </source>
</evidence>
<dbReference type="PANTHER" id="PTHR34389:SF2">
    <property type="entry name" value="L-RHAMNOSE MUTAROTASE"/>
    <property type="match status" value="1"/>
</dbReference>
<keyword evidence="2" id="KW-0413">Isomerase</keyword>
<dbReference type="PANTHER" id="PTHR34389">
    <property type="entry name" value="L-RHAMNOSE MUTAROTASE"/>
    <property type="match status" value="1"/>
</dbReference>
<keyword evidence="4" id="KW-0684">Rhamnose metabolism</keyword>
<dbReference type="Pfam" id="PF05336">
    <property type="entry name" value="rhaM"/>
    <property type="match status" value="1"/>
</dbReference>
<organism evidence="6 7">
    <name type="scientific">Loigolactobacillus coryniformis subsp. coryniformis KCTC 3167 = DSM 20001</name>
    <dbReference type="NCBI Taxonomy" id="913848"/>
    <lineage>
        <taxon>Bacteria</taxon>
        <taxon>Bacillati</taxon>
        <taxon>Bacillota</taxon>
        <taxon>Bacilli</taxon>
        <taxon>Lactobacillales</taxon>
        <taxon>Lactobacillaceae</taxon>
        <taxon>Loigolactobacillus</taxon>
    </lineage>
</organism>
<evidence type="ECO:0000256" key="4">
    <source>
        <dbReference type="ARBA" id="ARBA00023308"/>
    </source>
</evidence>
<accession>A0A0R1F4S2</accession>
<dbReference type="PATRIC" id="fig|913848.6.peg.276"/>
<evidence type="ECO:0000256" key="1">
    <source>
        <dbReference type="ARBA" id="ARBA00022490"/>
    </source>
</evidence>
<protein>
    <recommendedName>
        <fullName evidence="5">L-rhamnose mutarotase</fullName>
        <ecNumber evidence="5">5.1.3.32</ecNumber>
    </recommendedName>
</protein>
<evidence type="ECO:0000256" key="2">
    <source>
        <dbReference type="ARBA" id="ARBA00023235"/>
    </source>
</evidence>
<dbReference type="eggNOG" id="COG3254">
    <property type="taxonomic scope" value="Bacteria"/>
</dbReference>